<dbReference type="PANTHER" id="PTHR11573:SF6">
    <property type="entry name" value="RIBONUCLEOSIDE-DIPHOSPHATE REDUCTASE LARGE SUBUNIT"/>
    <property type="match status" value="1"/>
</dbReference>
<dbReference type="Proteomes" id="UP000000211">
    <property type="component" value="Plasmid pTHEOS01"/>
</dbReference>
<dbReference type="InterPro" id="IPR013350">
    <property type="entry name" value="RNR_alpha"/>
</dbReference>
<dbReference type="EMBL" id="CP003250">
    <property type="protein sequence ID" value="AFV77338.1"/>
    <property type="molecule type" value="Genomic_DNA"/>
</dbReference>
<keyword evidence="3" id="KW-0614">Plasmid</keyword>
<geneLocation type="plasmid" evidence="3 4">
    <name>pTHEOS01</name>
</geneLocation>
<dbReference type="Gene3D" id="3.20.70.20">
    <property type="match status" value="1"/>
</dbReference>
<accession>K7QZ32</accession>
<dbReference type="OrthoDB" id="9762933at2"/>
<reference evidence="3 4" key="1">
    <citation type="journal article" date="2013" name="Genome Announc.">
        <title>Whole Genome Sequencing of Thermus oshimai JL-2 and Thermus thermophilus JL-18, Incomplete Denitrifiers from the United States Great Basin.</title>
        <authorList>
            <person name="Murugapiran S.K."/>
            <person name="Huntemann M."/>
            <person name="Wei C.L."/>
            <person name="Han J."/>
            <person name="Detter J.C."/>
            <person name="Han C.S."/>
            <person name="Erkkila T.H."/>
            <person name="Teshima H."/>
            <person name="Chen A."/>
            <person name="Kyrpides N."/>
            <person name="Mavrommatis K."/>
            <person name="Markowitz V."/>
            <person name="Szeto E."/>
            <person name="Ivanova N."/>
            <person name="Pagani I."/>
            <person name="Lam J."/>
            <person name="McDonald A.I."/>
            <person name="Dodsworth J.A."/>
            <person name="Pati A."/>
            <person name="Goodwin L."/>
            <person name="Peters L."/>
            <person name="Pitluck S."/>
            <person name="Woyke T."/>
            <person name="Hedlund B.P."/>
        </authorList>
    </citation>
    <scope>NUCLEOTIDE SEQUENCE</scope>
    <source>
        <strain evidence="3 4">JL-2</strain>
        <plasmid evidence="3">pTHEOS01</plasmid>
    </source>
</reference>
<gene>
    <name evidence="3" type="ORF">Theos_2351</name>
</gene>
<dbReference type="GO" id="GO:0009263">
    <property type="term" value="P:deoxyribonucleotide biosynthetic process"/>
    <property type="evidence" value="ECO:0007669"/>
    <property type="project" value="TreeGrafter"/>
</dbReference>
<keyword evidence="4" id="KW-1185">Reference proteome</keyword>
<dbReference type="PRINTS" id="PR01183">
    <property type="entry name" value="RIBORDTASEM1"/>
</dbReference>
<dbReference type="GO" id="GO:0004748">
    <property type="term" value="F:ribonucleoside-diphosphate reductase activity, thioredoxin disulfide as acceptor"/>
    <property type="evidence" value="ECO:0007669"/>
    <property type="project" value="TreeGrafter"/>
</dbReference>
<dbReference type="InterPro" id="IPR000788">
    <property type="entry name" value="RNR_lg_C"/>
</dbReference>
<evidence type="ECO:0000313" key="4">
    <source>
        <dbReference type="Proteomes" id="UP000000211"/>
    </source>
</evidence>
<sequence>MLKTKGRAYEPWYWVNEHTRAYMARGYLLPGVTVEERVRQIALHAEGLTGIPGFAEKFTRYMAKGYYSLATPVWANYGLRRGLPISCYGTYVEDDTASILRAVAEIGMMSKQGGGTSVYLGALRPRGAPIRDNGESNGSYAFASLFDRAIEVFNQGSTRRGQCAAYIDVEHPDLEEWFKIQREGSEIQSLFWGVVLPDRWMEAMVAGDREKREVWARILKARFEGGIPYLFFRDAAERGMPEVFKALGLRIHASNLCTEIMLPSSPEESFVCCLSSLNLLHYDEWKDTDAVETLVIFLDSVLDDFILKAEGIPYMERAVRFARRYRAVGLGVLGWHSYLQSRMVPLEGMEAYYLNLEIFKTIRERAEEASRWLRKRHKDDPLADVGELKERRNATLLAIAPTKSSSFILGQVSPSIEPYTSNYHLKDLQKAKVPFKNPFLEELLREKGKDEEGVWRSILEHNGSVQHLDFLTDEEKAVFKTFSEISQLELVRQAAARQRYIDQGQSLNLVVHPEAPLKDVNGLYLEAWRSGLKALYYQYNQSVAQAYSRDLLLGCRSCEG</sequence>
<organism evidence="3 4">
    <name type="scientific">Thermus oshimai JL-2</name>
    <dbReference type="NCBI Taxonomy" id="751945"/>
    <lineage>
        <taxon>Bacteria</taxon>
        <taxon>Thermotogati</taxon>
        <taxon>Deinococcota</taxon>
        <taxon>Deinococci</taxon>
        <taxon>Thermales</taxon>
        <taxon>Thermaceae</taxon>
        <taxon>Thermus</taxon>
    </lineage>
</organism>
<dbReference type="GO" id="GO:0005971">
    <property type="term" value="C:ribonucleoside-diphosphate reductase complex"/>
    <property type="evidence" value="ECO:0007669"/>
    <property type="project" value="TreeGrafter"/>
</dbReference>
<evidence type="ECO:0000256" key="1">
    <source>
        <dbReference type="ARBA" id="ARBA00010406"/>
    </source>
</evidence>
<evidence type="ECO:0000313" key="3">
    <source>
        <dbReference type="EMBL" id="AFV77338.1"/>
    </source>
</evidence>
<dbReference type="Pfam" id="PF02867">
    <property type="entry name" value="Ribonuc_red_lgC"/>
    <property type="match status" value="3"/>
</dbReference>
<dbReference type="PATRIC" id="fig|751945.3.peg.2291"/>
<dbReference type="NCBIfam" id="NF006577">
    <property type="entry name" value="PRK09102.1"/>
    <property type="match status" value="1"/>
</dbReference>
<evidence type="ECO:0000259" key="2">
    <source>
        <dbReference type="Pfam" id="PF02867"/>
    </source>
</evidence>
<dbReference type="NCBIfam" id="TIGR02510">
    <property type="entry name" value="NrdE-prime"/>
    <property type="match status" value="1"/>
</dbReference>
<dbReference type="GO" id="GO:0005524">
    <property type="term" value="F:ATP binding"/>
    <property type="evidence" value="ECO:0007669"/>
    <property type="project" value="TreeGrafter"/>
</dbReference>
<feature type="domain" description="Ribonucleotide reductase large subunit C-terminal" evidence="2">
    <location>
        <begin position="391"/>
        <end position="537"/>
    </location>
</feature>
<dbReference type="InterPro" id="IPR039718">
    <property type="entry name" value="Rrm1"/>
</dbReference>
<dbReference type="PANTHER" id="PTHR11573">
    <property type="entry name" value="RIBONUCLEOSIDE-DIPHOSPHATE REDUCTASE LARGE CHAIN"/>
    <property type="match status" value="1"/>
</dbReference>
<protein>
    <submittedName>
        <fullName evidence="3">Ribonucleoside-diphosphate reductase, alpha chain</fullName>
    </submittedName>
</protein>
<name>K7QZ32_THEOS</name>
<dbReference type="AlphaFoldDB" id="K7QZ32"/>
<dbReference type="KEGG" id="tos:Theos_2351"/>
<dbReference type="SUPFAM" id="SSF51998">
    <property type="entry name" value="PFL-like glycyl radical enzymes"/>
    <property type="match status" value="1"/>
</dbReference>
<comment type="similarity">
    <text evidence="1">Belongs to the ribonucleoside diphosphate reductase large chain family.</text>
</comment>
<dbReference type="HOGENOM" id="CLU_000404_7_0_0"/>
<feature type="domain" description="Ribonucleotide reductase large subunit C-terminal" evidence="2">
    <location>
        <begin position="86"/>
        <end position="207"/>
    </location>
</feature>
<feature type="domain" description="Ribonucleotide reductase large subunit C-terminal" evidence="2">
    <location>
        <begin position="211"/>
        <end position="375"/>
    </location>
</feature>
<proteinExistence type="inferred from homology"/>
<dbReference type="RefSeq" id="WP_015065335.1">
    <property type="nucleotide sequence ID" value="NC_019387.1"/>
</dbReference>